<protein>
    <submittedName>
        <fullName evidence="1">Uncharacterized protein</fullName>
    </submittedName>
</protein>
<dbReference type="AlphaFoldDB" id="A0A090VIS9"/>
<dbReference type="OrthoDB" id="1139144at2"/>
<dbReference type="Proteomes" id="UP000029644">
    <property type="component" value="Unassembled WGS sequence"/>
</dbReference>
<dbReference type="RefSeq" id="WP_042505775.1">
    <property type="nucleotide sequence ID" value="NZ_BBNQ01000014.1"/>
</dbReference>
<accession>A0A090VIS9</accession>
<name>A0A090VIS9_9FLAO</name>
<comment type="caution">
    <text evidence="1">The sequence shown here is derived from an EMBL/GenBank/DDBJ whole genome shotgun (WGS) entry which is preliminary data.</text>
</comment>
<organism evidence="1 2">
    <name type="scientific">Algibacter lectus</name>
    <dbReference type="NCBI Taxonomy" id="221126"/>
    <lineage>
        <taxon>Bacteria</taxon>
        <taxon>Pseudomonadati</taxon>
        <taxon>Bacteroidota</taxon>
        <taxon>Flavobacteriia</taxon>
        <taxon>Flavobacteriales</taxon>
        <taxon>Flavobacteriaceae</taxon>
        <taxon>Algibacter</taxon>
    </lineage>
</organism>
<reference evidence="1 2" key="1">
    <citation type="journal article" date="2014" name="Genome Announc.">
        <title>Draft Genome Sequences of Marine Flavobacterium Algibacter lectus Strains SS8 and NR4.</title>
        <authorList>
            <person name="Takatani N."/>
            <person name="Nakanishi M."/>
            <person name="Meirelles P."/>
            <person name="Mino S."/>
            <person name="Suda W."/>
            <person name="Oshima K."/>
            <person name="Hattori M."/>
            <person name="Ohkuma M."/>
            <person name="Hosokawa M."/>
            <person name="Miyashita K."/>
            <person name="Thompson F.L."/>
            <person name="Niwa A."/>
            <person name="Sawabe T."/>
            <person name="Sawabe T."/>
        </authorList>
    </citation>
    <scope>NUCLEOTIDE SEQUENCE [LARGE SCALE GENOMIC DNA]</scope>
    <source>
        <strain evidence="1 2">JCM 19300</strain>
    </source>
</reference>
<sequence length="119" mass="13731">MTVNDIIGKYTIEGFNQDEEKTPYQGHLNLSIDANQRIEAQWIIGNSQTQTGTGFFKNNILVINFNYEGEDQKIYKGVVVYKCLTPDLLEGFWSEKHGNPLFLGEEHCFKITEKRELLN</sequence>
<evidence type="ECO:0000313" key="1">
    <source>
        <dbReference type="EMBL" id="GAL63938.1"/>
    </source>
</evidence>
<gene>
    <name evidence="1" type="ORF">JCM19300_2193</name>
</gene>
<dbReference type="EMBL" id="BBNQ01000014">
    <property type="protein sequence ID" value="GAL63938.1"/>
    <property type="molecule type" value="Genomic_DNA"/>
</dbReference>
<proteinExistence type="predicted"/>
<evidence type="ECO:0000313" key="2">
    <source>
        <dbReference type="Proteomes" id="UP000029644"/>
    </source>
</evidence>